<dbReference type="EMBL" id="FOTS01000036">
    <property type="protein sequence ID" value="SFM05370.1"/>
    <property type="molecule type" value="Genomic_DNA"/>
</dbReference>
<dbReference type="RefSeq" id="WP_090940180.1">
    <property type="nucleotide sequence ID" value="NZ_FOTS01000036.1"/>
</dbReference>
<dbReference type="STRING" id="1123291.SAMN04490355_103633"/>
<keyword evidence="2 3" id="KW-0808">Transferase</keyword>
<gene>
    <name evidence="3" type="ORF">SAMN04490355_103633</name>
</gene>
<dbReference type="InterPro" id="IPR051199">
    <property type="entry name" value="LPS_LOS_Heptosyltrfase"/>
</dbReference>
<dbReference type="CDD" id="cd03789">
    <property type="entry name" value="GT9_LPS_heptosyltransferase"/>
    <property type="match status" value="1"/>
</dbReference>
<dbReference type="Pfam" id="PF01075">
    <property type="entry name" value="Glyco_transf_9"/>
    <property type="match status" value="1"/>
</dbReference>
<name>A0A1I4MQM0_9FIRM</name>
<evidence type="ECO:0000313" key="3">
    <source>
        <dbReference type="EMBL" id="SFM05370.1"/>
    </source>
</evidence>
<dbReference type="GO" id="GO:0009244">
    <property type="term" value="P:lipopolysaccharide core region biosynthetic process"/>
    <property type="evidence" value="ECO:0007669"/>
    <property type="project" value="TreeGrafter"/>
</dbReference>
<dbReference type="SUPFAM" id="SSF53756">
    <property type="entry name" value="UDP-Glycosyltransferase/glycogen phosphorylase"/>
    <property type="match status" value="1"/>
</dbReference>
<reference evidence="4" key="1">
    <citation type="submission" date="2016-10" db="EMBL/GenBank/DDBJ databases">
        <authorList>
            <person name="Varghese N."/>
            <person name="Submissions S."/>
        </authorList>
    </citation>
    <scope>NUCLEOTIDE SEQUENCE [LARGE SCALE GENOMIC DNA]</scope>
    <source>
        <strain evidence="4">DSM 13327</strain>
    </source>
</reference>
<organism evidence="3 4">
    <name type="scientific">Pelosinus propionicus DSM 13327</name>
    <dbReference type="NCBI Taxonomy" id="1123291"/>
    <lineage>
        <taxon>Bacteria</taxon>
        <taxon>Bacillati</taxon>
        <taxon>Bacillota</taxon>
        <taxon>Negativicutes</taxon>
        <taxon>Selenomonadales</taxon>
        <taxon>Sporomusaceae</taxon>
        <taxon>Pelosinus</taxon>
    </lineage>
</organism>
<evidence type="ECO:0000256" key="2">
    <source>
        <dbReference type="ARBA" id="ARBA00022679"/>
    </source>
</evidence>
<dbReference type="Gene3D" id="3.40.50.2000">
    <property type="entry name" value="Glycogen Phosphorylase B"/>
    <property type="match status" value="2"/>
</dbReference>
<dbReference type="OrthoDB" id="9779555at2"/>
<keyword evidence="4" id="KW-1185">Reference proteome</keyword>
<accession>A0A1I4MQM0</accession>
<sequence length="325" mass="36550">MKKIFVADRASLGDTLLATPTLRAIKETYPYSRTIMMASSGAKEILDGHPFVDELLLYEKGDSIFPIIKKIWRADLALVLDFHYRSSLFAWLACIPRRIGRSSKKQTFLTDRVLGTPNASIYEAENTLTVARYAGIDTKKTQLIMAPCRENEKQHIKQLLVENKIDLIEKSIIVLAPYSLSYLKDWPEEYYQQLIDFLVLKEFVVVIVGGKENRERAEKLSGSVNMVGLLNIRETTYLISLAKLIVCGCTSVLHFAATTDTPQVAIYGPTAPIQWAPQRNCRVITKSLPCSPCYSTGRECQDDKLCVRQITPAEVCTAVSQVLHL</sequence>
<dbReference type="GO" id="GO:0005829">
    <property type="term" value="C:cytosol"/>
    <property type="evidence" value="ECO:0007669"/>
    <property type="project" value="TreeGrafter"/>
</dbReference>
<dbReference type="Proteomes" id="UP000199520">
    <property type="component" value="Unassembled WGS sequence"/>
</dbReference>
<dbReference type="GO" id="GO:0008713">
    <property type="term" value="F:ADP-heptose-lipopolysaccharide heptosyltransferase activity"/>
    <property type="evidence" value="ECO:0007669"/>
    <property type="project" value="TreeGrafter"/>
</dbReference>
<evidence type="ECO:0000256" key="1">
    <source>
        <dbReference type="ARBA" id="ARBA00022676"/>
    </source>
</evidence>
<dbReference type="AlphaFoldDB" id="A0A1I4MQM0"/>
<keyword evidence="1" id="KW-0328">Glycosyltransferase</keyword>
<evidence type="ECO:0000313" key="4">
    <source>
        <dbReference type="Proteomes" id="UP000199520"/>
    </source>
</evidence>
<proteinExistence type="predicted"/>
<dbReference type="PANTHER" id="PTHR30160">
    <property type="entry name" value="TETRAACYLDISACCHARIDE 4'-KINASE-RELATED"/>
    <property type="match status" value="1"/>
</dbReference>
<dbReference type="PANTHER" id="PTHR30160:SF1">
    <property type="entry name" value="LIPOPOLYSACCHARIDE 1,2-N-ACETYLGLUCOSAMINETRANSFERASE-RELATED"/>
    <property type="match status" value="1"/>
</dbReference>
<dbReference type="InterPro" id="IPR002201">
    <property type="entry name" value="Glyco_trans_9"/>
</dbReference>
<protein>
    <submittedName>
        <fullName evidence="3">Glycosyltransferase family 9 (Heptosyltransferase)</fullName>
    </submittedName>
</protein>